<dbReference type="SUPFAM" id="SSF51735">
    <property type="entry name" value="NAD(P)-binding Rossmann-fold domains"/>
    <property type="match status" value="1"/>
</dbReference>
<dbReference type="Proteomes" id="UP001179952">
    <property type="component" value="Unassembled WGS sequence"/>
</dbReference>
<reference evidence="3" key="1">
    <citation type="journal article" date="2023" name="Nat. Commun.">
        <title>Diploid and tetraploid genomes of Acorus and the evolution of monocots.</title>
        <authorList>
            <person name="Ma L."/>
            <person name="Liu K.W."/>
            <person name="Li Z."/>
            <person name="Hsiao Y.Y."/>
            <person name="Qi Y."/>
            <person name="Fu T."/>
            <person name="Tang G.D."/>
            <person name="Zhang D."/>
            <person name="Sun W.H."/>
            <person name="Liu D.K."/>
            <person name="Li Y."/>
            <person name="Chen G.Z."/>
            <person name="Liu X.D."/>
            <person name="Liao X.Y."/>
            <person name="Jiang Y.T."/>
            <person name="Yu X."/>
            <person name="Hao Y."/>
            <person name="Huang J."/>
            <person name="Zhao X.W."/>
            <person name="Ke S."/>
            <person name="Chen Y.Y."/>
            <person name="Wu W.L."/>
            <person name="Hsu J.L."/>
            <person name="Lin Y.F."/>
            <person name="Huang M.D."/>
            <person name="Li C.Y."/>
            <person name="Huang L."/>
            <person name="Wang Z.W."/>
            <person name="Zhao X."/>
            <person name="Zhong W.Y."/>
            <person name="Peng D.H."/>
            <person name="Ahmad S."/>
            <person name="Lan S."/>
            <person name="Zhang J.S."/>
            <person name="Tsai W.C."/>
            <person name="Van de Peer Y."/>
            <person name="Liu Z.J."/>
        </authorList>
    </citation>
    <scope>NUCLEOTIDE SEQUENCE</scope>
    <source>
        <strain evidence="3">SCP</strain>
    </source>
</reference>
<dbReference type="PROSITE" id="PS00061">
    <property type="entry name" value="ADH_SHORT"/>
    <property type="match status" value="1"/>
</dbReference>
<evidence type="ECO:0000313" key="4">
    <source>
        <dbReference type="Proteomes" id="UP001179952"/>
    </source>
</evidence>
<sequence length="254" mass="26278">MQRLEGKVALITGGASGIGECTARLFHAHGAKLVIADIQDDLGKSISDQLGGPSECLYMHCDVTSEPDVEQAVDAAVSAFGTLDIMYNNAGRIDVPKPITETSQADFESVVSTNLTGAFLGTKHAARVMVPRARGGCIVSTASVCAVVGGTGTHAYTASKHALLGLMKSAAFELGQHGIRVNLVSPYAVATPLAFNGFAMGCGNLKGVALKAEDVAHAVLYLSSDDAKYVSGHNLLVDGGFSVVNPSLSMVKQK</sequence>
<proteinExistence type="inferred from homology"/>
<name>A0AAV9BE81_ACOGR</name>
<dbReference type="GO" id="GO:0016491">
    <property type="term" value="F:oxidoreductase activity"/>
    <property type="evidence" value="ECO:0007669"/>
    <property type="project" value="UniProtKB-KW"/>
</dbReference>
<dbReference type="AlphaFoldDB" id="A0AAV9BE81"/>
<comment type="caution">
    <text evidence="3">The sequence shown here is derived from an EMBL/GenBank/DDBJ whole genome shotgun (WGS) entry which is preliminary data.</text>
</comment>
<gene>
    <name evidence="3" type="ORF">QJS04_geneDACA011712</name>
</gene>
<accession>A0AAV9BE81</accession>
<dbReference type="PRINTS" id="PR00080">
    <property type="entry name" value="SDRFAMILY"/>
</dbReference>
<organism evidence="3 4">
    <name type="scientific">Acorus gramineus</name>
    <name type="common">Dwarf sweet flag</name>
    <dbReference type="NCBI Taxonomy" id="55184"/>
    <lineage>
        <taxon>Eukaryota</taxon>
        <taxon>Viridiplantae</taxon>
        <taxon>Streptophyta</taxon>
        <taxon>Embryophyta</taxon>
        <taxon>Tracheophyta</taxon>
        <taxon>Spermatophyta</taxon>
        <taxon>Magnoliopsida</taxon>
        <taxon>Liliopsida</taxon>
        <taxon>Acoraceae</taxon>
        <taxon>Acorus</taxon>
    </lineage>
</organism>
<dbReference type="PANTHER" id="PTHR43180:SF30">
    <property type="entry name" value="MOMILACTONE A SYNTHASE"/>
    <property type="match status" value="1"/>
</dbReference>
<dbReference type="Pfam" id="PF13561">
    <property type="entry name" value="adh_short_C2"/>
    <property type="match status" value="1"/>
</dbReference>
<reference evidence="3" key="2">
    <citation type="submission" date="2023-06" db="EMBL/GenBank/DDBJ databases">
        <authorList>
            <person name="Ma L."/>
            <person name="Liu K.-W."/>
            <person name="Li Z."/>
            <person name="Hsiao Y.-Y."/>
            <person name="Qi Y."/>
            <person name="Fu T."/>
            <person name="Tang G."/>
            <person name="Zhang D."/>
            <person name="Sun W.-H."/>
            <person name="Liu D.-K."/>
            <person name="Li Y."/>
            <person name="Chen G.-Z."/>
            <person name="Liu X.-D."/>
            <person name="Liao X.-Y."/>
            <person name="Jiang Y.-T."/>
            <person name="Yu X."/>
            <person name="Hao Y."/>
            <person name="Huang J."/>
            <person name="Zhao X.-W."/>
            <person name="Ke S."/>
            <person name="Chen Y.-Y."/>
            <person name="Wu W.-L."/>
            <person name="Hsu J.-L."/>
            <person name="Lin Y.-F."/>
            <person name="Huang M.-D."/>
            <person name="Li C.-Y."/>
            <person name="Huang L."/>
            <person name="Wang Z.-W."/>
            <person name="Zhao X."/>
            <person name="Zhong W.-Y."/>
            <person name="Peng D.-H."/>
            <person name="Ahmad S."/>
            <person name="Lan S."/>
            <person name="Zhang J.-S."/>
            <person name="Tsai W.-C."/>
            <person name="Van De Peer Y."/>
            <person name="Liu Z.-J."/>
        </authorList>
    </citation>
    <scope>NUCLEOTIDE SEQUENCE</scope>
    <source>
        <strain evidence="3">SCP</strain>
        <tissue evidence="3">Leaves</tissue>
    </source>
</reference>
<evidence type="ECO:0000256" key="1">
    <source>
        <dbReference type="ARBA" id="ARBA00006484"/>
    </source>
</evidence>
<dbReference type="InterPro" id="IPR002347">
    <property type="entry name" value="SDR_fam"/>
</dbReference>
<dbReference type="InterPro" id="IPR036291">
    <property type="entry name" value="NAD(P)-bd_dom_sf"/>
</dbReference>
<evidence type="ECO:0000313" key="3">
    <source>
        <dbReference type="EMBL" id="KAK1275024.1"/>
    </source>
</evidence>
<dbReference type="InterPro" id="IPR020904">
    <property type="entry name" value="Sc_DH/Rdtase_CS"/>
</dbReference>
<dbReference type="PANTHER" id="PTHR43180">
    <property type="entry name" value="3-OXOACYL-(ACYL-CARRIER-PROTEIN) REDUCTASE (AFU_ORTHOLOGUE AFUA_6G11210)"/>
    <property type="match status" value="1"/>
</dbReference>
<dbReference type="FunFam" id="3.40.50.720:FF:000084">
    <property type="entry name" value="Short-chain dehydrogenase reductase"/>
    <property type="match status" value="1"/>
</dbReference>
<dbReference type="PRINTS" id="PR00081">
    <property type="entry name" value="GDHRDH"/>
</dbReference>
<protein>
    <submittedName>
        <fullName evidence="3">Momilactone A synthase</fullName>
    </submittedName>
</protein>
<evidence type="ECO:0000256" key="2">
    <source>
        <dbReference type="ARBA" id="ARBA00023002"/>
    </source>
</evidence>
<keyword evidence="2" id="KW-0560">Oxidoreductase</keyword>
<dbReference type="Gene3D" id="3.40.50.720">
    <property type="entry name" value="NAD(P)-binding Rossmann-like Domain"/>
    <property type="match status" value="1"/>
</dbReference>
<comment type="similarity">
    <text evidence="1">Belongs to the short-chain dehydrogenases/reductases (SDR) family.</text>
</comment>
<keyword evidence="4" id="KW-1185">Reference proteome</keyword>
<dbReference type="EMBL" id="JAUJYN010000003">
    <property type="protein sequence ID" value="KAK1275024.1"/>
    <property type="molecule type" value="Genomic_DNA"/>
</dbReference>